<dbReference type="AlphaFoldDB" id="A0A161PVJ4"/>
<name>A0A161PVJ4_9BACI</name>
<dbReference type="RefSeq" id="WP_061950345.1">
    <property type="nucleotide sequence ID" value="NZ_LTAO01000040.1"/>
</dbReference>
<dbReference type="PROSITE" id="PS51257">
    <property type="entry name" value="PROKAR_LIPOPROTEIN"/>
    <property type="match status" value="1"/>
</dbReference>
<comment type="caution">
    <text evidence="1">The sequence shown here is derived from an EMBL/GenBank/DDBJ whole genome shotgun (WGS) entry which is preliminary data.</text>
</comment>
<dbReference type="Proteomes" id="UP000075806">
    <property type="component" value="Unassembled WGS sequence"/>
</dbReference>
<reference evidence="1" key="1">
    <citation type="submission" date="2016-02" db="EMBL/GenBank/DDBJ databases">
        <title>Genome sequence of Bacillus trypoxylicola KCTC 13244(T).</title>
        <authorList>
            <person name="Jeong H."/>
            <person name="Park S.-H."/>
            <person name="Choi S.-K."/>
        </authorList>
    </citation>
    <scope>NUCLEOTIDE SEQUENCE [LARGE SCALE GENOMIC DNA]</scope>
    <source>
        <strain evidence="1">KCTC 13244</strain>
    </source>
</reference>
<gene>
    <name evidence="1" type="ORF">AZF04_13905</name>
</gene>
<proteinExistence type="predicted"/>
<protein>
    <recommendedName>
        <fullName evidence="3">Lipoprotein</fullName>
    </recommendedName>
</protein>
<keyword evidence="2" id="KW-1185">Reference proteome</keyword>
<evidence type="ECO:0008006" key="3">
    <source>
        <dbReference type="Google" id="ProtNLM"/>
    </source>
</evidence>
<evidence type="ECO:0000313" key="2">
    <source>
        <dbReference type="Proteomes" id="UP000075806"/>
    </source>
</evidence>
<accession>A0A161PVJ4</accession>
<evidence type="ECO:0000313" key="1">
    <source>
        <dbReference type="EMBL" id="KYG25577.1"/>
    </source>
</evidence>
<sequence>MKNIRLYILFFIGLFVVISCSTNDTRNNNNQESPFSTIDQKEQDYGDEEHVQIFKREEIDTGLIIRATTLMTEERELIDAAEELNEPHKAFTKVYFHTPNPAQQGLGDMFMLILFGNTEQGKKEMDIPEDQDYRIVLTAD</sequence>
<organism evidence="1 2">
    <name type="scientific">Alkalihalobacillus trypoxylicola</name>
    <dbReference type="NCBI Taxonomy" id="519424"/>
    <lineage>
        <taxon>Bacteria</taxon>
        <taxon>Bacillati</taxon>
        <taxon>Bacillota</taxon>
        <taxon>Bacilli</taxon>
        <taxon>Bacillales</taxon>
        <taxon>Bacillaceae</taxon>
        <taxon>Alkalihalobacillus</taxon>
    </lineage>
</organism>
<dbReference type="EMBL" id="LTAO01000040">
    <property type="protein sequence ID" value="KYG25577.1"/>
    <property type="molecule type" value="Genomic_DNA"/>
</dbReference>